<dbReference type="EMBL" id="LLYB01000026">
    <property type="protein sequence ID" value="KRR28341.1"/>
    <property type="molecule type" value="Genomic_DNA"/>
</dbReference>
<evidence type="ECO:0000313" key="3">
    <source>
        <dbReference type="Proteomes" id="UP000051660"/>
    </source>
</evidence>
<protein>
    <recommendedName>
        <fullName evidence="4">PsbP C-terminal domain-containing protein</fullName>
    </recommendedName>
</protein>
<organism evidence="2 3">
    <name type="scientific">Bradyrhizobium lablabi</name>
    <dbReference type="NCBI Taxonomy" id="722472"/>
    <lineage>
        <taxon>Bacteria</taxon>
        <taxon>Pseudomonadati</taxon>
        <taxon>Pseudomonadota</taxon>
        <taxon>Alphaproteobacteria</taxon>
        <taxon>Hyphomicrobiales</taxon>
        <taxon>Nitrobacteraceae</taxon>
        <taxon>Bradyrhizobium</taxon>
    </lineage>
</organism>
<feature type="chain" id="PRO_5006445223" description="PsbP C-terminal domain-containing protein" evidence="1">
    <location>
        <begin position="26"/>
        <end position="187"/>
    </location>
</feature>
<keyword evidence="1" id="KW-0732">Signal</keyword>
<dbReference type="RefSeq" id="WP_057856011.1">
    <property type="nucleotide sequence ID" value="NZ_LLYB01000026.1"/>
</dbReference>
<evidence type="ECO:0000313" key="2">
    <source>
        <dbReference type="EMBL" id="KRR28341.1"/>
    </source>
</evidence>
<name>A0A0R3NE44_9BRAD</name>
<dbReference type="AlphaFoldDB" id="A0A0R3NE44"/>
<evidence type="ECO:0008006" key="4">
    <source>
        <dbReference type="Google" id="ProtNLM"/>
    </source>
</evidence>
<gene>
    <name evidence="2" type="ORF">CQ14_40725</name>
</gene>
<reference evidence="2 3" key="1">
    <citation type="submission" date="2014-03" db="EMBL/GenBank/DDBJ databases">
        <title>Bradyrhizobium valentinum sp. nov., isolated from effective nodules of Lupinus mariae-josephae, a lupine endemic of basic-lime soils in Eastern Spain.</title>
        <authorList>
            <person name="Duran D."/>
            <person name="Rey L."/>
            <person name="Navarro A."/>
            <person name="Busquets A."/>
            <person name="Imperial J."/>
            <person name="Ruiz-Argueso T."/>
        </authorList>
    </citation>
    <scope>NUCLEOTIDE SEQUENCE [LARGE SCALE GENOMIC DNA]</scope>
    <source>
        <strain evidence="2 3">CCBAU 23086</strain>
    </source>
</reference>
<dbReference type="Proteomes" id="UP000051660">
    <property type="component" value="Unassembled WGS sequence"/>
</dbReference>
<feature type="signal peptide" evidence="1">
    <location>
        <begin position="1"/>
        <end position="25"/>
    </location>
</feature>
<evidence type="ECO:0000256" key="1">
    <source>
        <dbReference type="SAM" id="SignalP"/>
    </source>
</evidence>
<comment type="caution">
    <text evidence="2">The sequence shown here is derived from an EMBL/GenBank/DDBJ whole genome shotgun (WGS) entry which is preliminary data.</text>
</comment>
<sequence length="187" mass="20160">MPIPILRLLASVLSLALIVSTSATAEPKLEMHRVGVNVDDGSGWYPAVSTKGSFSILLPIPFNDFTTRDPGTDEVSHVVGGKSSEGIKFTAVELPATAKTPVDLAAIPKSFSSNPANKVSDVSRNTKDDVDNLFFSVANSATTAHFRYIRTKGTLYMVTIECPNAYRDVAAEKKEKFFGSFELKGKS</sequence>
<accession>A0A0R3NE44</accession>
<dbReference type="OrthoDB" id="8254557at2"/>
<proteinExistence type="predicted"/>